<protein>
    <submittedName>
        <fullName evidence="2">Uncharacterized protein</fullName>
    </submittedName>
</protein>
<organism evidence="2 3">
    <name type="scientific">Kocuria subflava</name>
    <dbReference type="NCBI Taxonomy" id="1736139"/>
    <lineage>
        <taxon>Bacteria</taxon>
        <taxon>Bacillati</taxon>
        <taxon>Actinomycetota</taxon>
        <taxon>Actinomycetes</taxon>
        <taxon>Micrococcales</taxon>
        <taxon>Micrococcaceae</taxon>
        <taxon>Kocuria</taxon>
    </lineage>
</organism>
<sequence length="55" mass="6047">MTIGFWGGLGLLVLSFLLLTLCVFVGMWVIGGAGRGANKLRGGKRRKSILFPRRR</sequence>
<evidence type="ECO:0000256" key="1">
    <source>
        <dbReference type="SAM" id="Phobius"/>
    </source>
</evidence>
<dbReference type="AlphaFoldDB" id="A0A846U7Y4"/>
<reference evidence="2 3" key="1">
    <citation type="submission" date="2020-02" db="EMBL/GenBank/DDBJ databases">
        <authorList>
            <person name="Sun Q."/>
        </authorList>
    </citation>
    <scope>NUCLEOTIDE SEQUENCE [LARGE SCALE GENOMIC DNA]</scope>
    <source>
        <strain evidence="2 3">YIM 13062</strain>
    </source>
</reference>
<keyword evidence="1" id="KW-0812">Transmembrane</keyword>
<feature type="transmembrane region" description="Helical" evidence="1">
    <location>
        <begin position="6"/>
        <end position="31"/>
    </location>
</feature>
<name>A0A846U7Y4_9MICC</name>
<comment type="caution">
    <text evidence="2">The sequence shown here is derived from an EMBL/GenBank/DDBJ whole genome shotgun (WGS) entry which is preliminary data.</text>
</comment>
<evidence type="ECO:0000313" key="3">
    <source>
        <dbReference type="Proteomes" id="UP000521379"/>
    </source>
</evidence>
<gene>
    <name evidence="2" type="ORF">GTW58_13600</name>
</gene>
<dbReference type="Proteomes" id="UP000521379">
    <property type="component" value="Unassembled WGS sequence"/>
</dbReference>
<keyword evidence="1" id="KW-1133">Transmembrane helix</keyword>
<proteinExistence type="predicted"/>
<keyword evidence="3" id="KW-1185">Reference proteome</keyword>
<keyword evidence="1" id="KW-0472">Membrane</keyword>
<evidence type="ECO:0000313" key="2">
    <source>
        <dbReference type="EMBL" id="NKE10931.1"/>
    </source>
</evidence>
<accession>A0A846U7Y4</accession>
<dbReference type="RefSeq" id="WP_158609484.1">
    <property type="nucleotide sequence ID" value="NZ_JAAVUN010000176.1"/>
</dbReference>
<dbReference type="EMBL" id="JAAVUN010000176">
    <property type="protein sequence ID" value="NKE10931.1"/>
    <property type="molecule type" value="Genomic_DNA"/>
</dbReference>